<gene>
    <name evidence="2" type="ORF">HEB94_000857</name>
</gene>
<evidence type="ECO:0000256" key="1">
    <source>
        <dbReference type="SAM" id="MobiDB-lite"/>
    </source>
</evidence>
<evidence type="ECO:0000313" key="2">
    <source>
        <dbReference type="EMBL" id="MBE1604009.1"/>
    </source>
</evidence>
<feature type="region of interest" description="Disordered" evidence="1">
    <location>
        <begin position="111"/>
        <end position="150"/>
    </location>
</feature>
<reference evidence="2" key="1">
    <citation type="submission" date="2020-10" db="EMBL/GenBank/DDBJ databases">
        <title>Sequencing the genomes of 1000 actinobacteria strains.</title>
        <authorList>
            <person name="Klenk H.-P."/>
        </authorList>
    </citation>
    <scope>NUCLEOTIDE SEQUENCE</scope>
    <source>
        <strain evidence="2">DSM 45354</strain>
    </source>
</reference>
<dbReference type="EMBL" id="JADBEM010000001">
    <property type="protein sequence ID" value="MBE1604009.1"/>
    <property type="molecule type" value="Genomic_DNA"/>
</dbReference>
<protein>
    <submittedName>
        <fullName evidence="2">Uncharacterized protein</fullName>
    </submittedName>
</protein>
<organism evidence="2 3">
    <name type="scientific">Actinopolymorpha pittospori</name>
    <dbReference type="NCBI Taxonomy" id="648752"/>
    <lineage>
        <taxon>Bacteria</taxon>
        <taxon>Bacillati</taxon>
        <taxon>Actinomycetota</taxon>
        <taxon>Actinomycetes</taxon>
        <taxon>Propionibacteriales</taxon>
        <taxon>Actinopolymorphaceae</taxon>
        <taxon>Actinopolymorpha</taxon>
    </lineage>
</organism>
<feature type="compositionally biased region" description="Basic residues" evidence="1">
    <location>
        <begin position="86"/>
        <end position="96"/>
    </location>
</feature>
<dbReference type="AlphaFoldDB" id="A0A927R7A0"/>
<dbReference type="Proteomes" id="UP000638648">
    <property type="component" value="Unassembled WGS sequence"/>
</dbReference>
<proteinExistence type="predicted"/>
<evidence type="ECO:0000313" key="3">
    <source>
        <dbReference type="Proteomes" id="UP000638648"/>
    </source>
</evidence>
<comment type="caution">
    <text evidence="2">The sequence shown here is derived from an EMBL/GenBank/DDBJ whole genome shotgun (WGS) entry which is preliminary data.</text>
</comment>
<keyword evidence="3" id="KW-1185">Reference proteome</keyword>
<sequence length="150" mass="16778">MVDRHRPRTRAVTQARRVDQIEHMTRDLIAVWLEVDYDTVAVDVNVQIPCRWQEEFRVVEQAQAEAVAAAEAAPRQMRLRVPPPHPRPHRPGRRLPARCVAAVGVAASTGLPRFRSAPPTQGVLTPDALHPALLRRAPRSRRPEALPPVG</sequence>
<feature type="region of interest" description="Disordered" evidence="1">
    <location>
        <begin position="70"/>
        <end position="96"/>
    </location>
</feature>
<name>A0A927R7A0_9ACTN</name>
<accession>A0A927R7A0</accession>